<evidence type="ECO:0000256" key="8">
    <source>
        <dbReference type="ARBA" id="ARBA00023170"/>
    </source>
</evidence>
<dbReference type="InterPro" id="IPR017452">
    <property type="entry name" value="GPCR_Rhodpsn_7TM"/>
</dbReference>
<dbReference type="PRINTS" id="PR00237">
    <property type="entry name" value="GPCRRHODOPSN"/>
</dbReference>
<evidence type="ECO:0000256" key="9">
    <source>
        <dbReference type="ARBA" id="ARBA00023224"/>
    </source>
</evidence>
<sequence>EFILLGFTDNPTLQTVILLYMSVTYTMSVTGNLTIVTLTLLDSRLHTPMYFFLRSFSLLEICFTSACIPRFLATIATGDRTISYNCCITQLFFFFLLGATEFFLLAAMSYDRYVAICRPLHYTTIMNQRVCSLLVFCSWLAGFLVIFPPVILTLQLEFCGSVAINHFFCDVSPLLLLSCSDTGPLELLTFAVAVGTVLITLALVAVSYTAIAHTILRLPSSQQKRKAFSTCSSHMVVVSITYGSCIFMYIKPSAKDRVDLTKGVAVLNTSVAPMLNPFIYTLRNQQVKQAIR</sequence>
<dbReference type="Proteomes" id="UP000002279">
    <property type="component" value="Chromosome 10"/>
</dbReference>
<dbReference type="SUPFAM" id="SSF81321">
    <property type="entry name" value="Family A G protein-coupled receptor-like"/>
    <property type="match status" value="1"/>
</dbReference>
<dbReference type="InterPro" id="IPR000725">
    <property type="entry name" value="Olfact_rcpt"/>
</dbReference>
<keyword evidence="8 10" id="KW-0675">Receptor</keyword>
<evidence type="ECO:0000256" key="3">
    <source>
        <dbReference type="ARBA" id="ARBA00022692"/>
    </source>
</evidence>
<keyword evidence="14" id="KW-1185">Reference proteome</keyword>
<feature type="transmembrane region" description="Helical" evidence="11">
    <location>
        <begin position="130"/>
        <end position="151"/>
    </location>
</feature>
<feature type="transmembrane region" description="Helical" evidence="11">
    <location>
        <begin position="190"/>
        <end position="216"/>
    </location>
</feature>
<dbReference type="PRINTS" id="PR00245">
    <property type="entry name" value="OLFACTORYR"/>
</dbReference>
<feature type="transmembrane region" description="Helical" evidence="11">
    <location>
        <begin position="92"/>
        <end position="110"/>
    </location>
</feature>
<dbReference type="FunFam" id="1.20.1070.10:FF:000013">
    <property type="entry name" value="Olfactory receptor"/>
    <property type="match status" value="1"/>
</dbReference>
<dbReference type="PANTHER" id="PTHR26454:SF18">
    <property type="entry name" value="OLFACTORY RECEPTOR 6C76"/>
    <property type="match status" value="1"/>
</dbReference>
<evidence type="ECO:0000256" key="11">
    <source>
        <dbReference type="RuleBase" id="RU363047"/>
    </source>
</evidence>
<accession>A0A6I8PG74</accession>
<keyword evidence="6 10" id="KW-0297">G-protein coupled receptor</keyword>
<dbReference type="OMA" id="CIISTVM"/>
<evidence type="ECO:0000256" key="10">
    <source>
        <dbReference type="RuleBase" id="RU000688"/>
    </source>
</evidence>
<dbReference type="Ensembl" id="ENSOANT00000075912.1">
    <property type="protein sequence ID" value="ENSOANP00000051677.1"/>
    <property type="gene ID" value="ENSOANG00000042895.1"/>
</dbReference>
<keyword evidence="4 11" id="KW-0552">Olfaction</keyword>
<evidence type="ECO:0000313" key="13">
    <source>
        <dbReference type="Ensembl" id="ENSOANP00000051677.1"/>
    </source>
</evidence>
<evidence type="ECO:0000313" key="14">
    <source>
        <dbReference type="Proteomes" id="UP000002279"/>
    </source>
</evidence>
<dbReference type="PANTHER" id="PTHR26454">
    <property type="entry name" value="OLFACTORY RECEPTOR"/>
    <property type="match status" value="1"/>
</dbReference>
<evidence type="ECO:0000256" key="4">
    <source>
        <dbReference type="ARBA" id="ARBA00022725"/>
    </source>
</evidence>
<dbReference type="PROSITE" id="PS00237">
    <property type="entry name" value="G_PROTEIN_RECEP_F1_1"/>
    <property type="match status" value="1"/>
</dbReference>
<dbReference type="GO" id="GO:0004930">
    <property type="term" value="F:G protein-coupled receptor activity"/>
    <property type="evidence" value="ECO:0007669"/>
    <property type="project" value="UniProtKB-KW"/>
</dbReference>
<keyword evidence="9 10" id="KW-0807">Transducer</keyword>
<keyword evidence="11" id="KW-0716">Sensory transduction</keyword>
<dbReference type="GeneTree" id="ENSGT01140000282532"/>
<keyword evidence="7 11" id="KW-0472">Membrane</keyword>
<dbReference type="CDD" id="cd15912">
    <property type="entry name" value="7tmA_OR6C-like"/>
    <property type="match status" value="1"/>
</dbReference>
<dbReference type="InterPro" id="IPR000276">
    <property type="entry name" value="GPCR_Rhodpsn"/>
</dbReference>
<reference evidence="13 14" key="1">
    <citation type="journal article" date="2008" name="Nature">
        <title>Genome analysis of the platypus reveals unique signatures of evolution.</title>
        <authorList>
            <person name="Warren W.C."/>
            <person name="Hillier L.W."/>
            <person name="Marshall Graves J.A."/>
            <person name="Birney E."/>
            <person name="Ponting C.P."/>
            <person name="Grutzner F."/>
            <person name="Belov K."/>
            <person name="Miller W."/>
            <person name="Clarke L."/>
            <person name="Chinwalla A.T."/>
            <person name="Yang S.P."/>
            <person name="Heger A."/>
            <person name="Locke D.P."/>
            <person name="Miethke P."/>
            <person name="Waters P.D."/>
            <person name="Veyrunes F."/>
            <person name="Fulton L."/>
            <person name="Fulton B."/>
            <person name="Graves T."/>
            <person name="Wallis J."/>
            <person name="Puente X.S."/>
            <person name="Lopez-Otin C."/>
            <person name="Ordonez G.R."/>
            <person name="Eichler E.E."/>
            <person name="Chen L."/>
            <person name="Cheng Z."/>
            <person name="Deakin J.E."/>
            <person name="Alsop A."/>
            <person name="Thompson K."/>
            <person name="Kirby P."/>
            <person name="Papenfuss A.T."/>
            <person name="Wakefield M.J."/>
            <person name="Olender T."/>
            <person name="Lancet D."/>
            <person name="Huttley G.A."/>
            <person name="Smit A.F."/>
            <person name="Pask A."/>
            <person name="Temple-Smith P."/>
            <person name="Batzer M.A."/>
            <person name="Walker J.A."/>
            <person name="Konkel M.K."/>
            <person name="Harris R.S."/>
            <person name="Whittington C.M."/>
            <person name="Wong E.S."/>
            <person name="Gemmell N.J."/>
            <person name="Buschiazzo E."/>
            <person name="Vargas Jentzsch I.M."/>
            <person name="Merkel A."/>
            <person name="Schmitz J."/>
            <person name="Zemann A."/>
            <person name="Churakov G."/>
            <person name="Kriegs J.O."/>
            <person name="Brosius J."/>
            <person name="Murchison E.P."/>
            <person name="Sachidanandam R."/>
            <person name="Smith C."/>
            <person name="Hannon G.J."/>
            <person name="Tsend-Ayush E."/>
            <person name="McMillan D."/>
            <person name="Attenborough R."/>
            <person name="Rens W."/>
            <person name="Ferguson-Smith M."/>
            <person name="Lefevre C.M."/>
            <person name="Sharp J.A."/>
            <person name="Nicholas K.R."/>
            <person name="Ray D.A."/>
            <person name="Kube M."/>
            <person name="Reinhardt R."/>
            <person name="Pringle T.H."/>
            <person name="Taylor J."/>
            <person name="Jones R.C."/>
            <person name="Nixon B."/>
            <person name="Dacheux J.L."/>
            <person name="Niwa H."/>
            <person name="Sekita Y."/>
            <person name="Huang X."/>
            <person name="Stark A."/>
            <person name="Kheradpour P."/>
            <person name="Kellis M."/>
            <person name="Flicek P."/>
            <person name="Chen Y."/>
            <person name="Webber C."/>
            <person name="Hardison R."/>
            <person name="Nelson J."/>
            <person name="Hallsworth-Pepin K."/>
            <person name="Delehaunty K."/>
            <person name="Markovic C."/>
            <person name="Minx P."/>
            <person name="Feng Y."/>
            <person name="Kremitzki C."/>
            <person name="Mitreva M."/>
            <person name="Glasscock J."/>
            <person name="Wylie T."/>
            <person name="Wohldmann P."/>
            <person name="Thiru P."/>
            <person name="Nhan M.N."/>
            <person name="Pohl C.S."/>
            <person name="Smith S.M."/>
            <person name="Hou S."/>
            <person name="Nefedov M."/>
            <person name="de Jong P.J."/>
            <person name="Renfree M.B."/>
            <person name="Mardis E.R."/>
            <person name="Wilson R.K."/>
        </authorList>
    </citation>
    <scope>NUCLEOTIDE SEQUENCE [LARGE SCALE GENOMIC DNA]</scope>
    <source>
        <strain evidence="13 14">Glennie</strain>
    </source>
</reference>
<protein>
    <recommendedName>
        <fullName evidence="11">Olfactory receptor</fullName>
    </recommendedName>
</protein>
<dbReference type="PROSITE" id="PS50262">
    <property type="entry name" value="G_PROTEIN_RECEP_F1_2"/>
    <property type="match status" value="1"/>
</dbReference>
<evidence type="ECO:0000256" key="6">
    <source>
        <dbReference type="ARBA" id="ARBA00023040"/>
    </source>
</evidence>
<dbReference type="Gene3D" id="1.20.1070.10">
    <property type="entry name" value="Rhodopsin 7-helix transmembrane proteins"/>
    <property type="match status" value="1"/>
</dbReference>
<dbReference type="Pfam" id="PF13853">
    <property type="entry name" value="7tm_4"/>
    <property type="match status" value="1"/>
</dbReference>
<dbReference type="GO" id="GO:0004984">
    <property type="term" value="F:olfactory receptor activity"/>
    <property type="evidence" value="ECO:0000318"/>
    <property type="project" value="GO_Central"/>
</dbReference>
<feature type="transmembrane region" description="Helical" evidence="11">
    <location>
        <begin position="262"/>
        <end position="282"/>
    </location>
</feature>
<keyword evidence="3 10" id="KW-0812">Transmembrane</keyword>
<keyword evidence="2 11" id="KW-1003">Cell membrane</keyword>
<feature type="domain" description="G-protein coupled receptors family 1 profile" evidence="12">
    <location>
        <begin position="31"/>
        <end position="280"/>
    </location>
</feature>
<dbReference type="FunCoup" id="A0A6I8PG74">
    <property type="interactions" value="171"/>
</dbReference>
<evidence type="ECO:0000256" key="7">
    <source>
        <dbReference type="ARBA" id="ARBA00023136"/>
    </source>
</evidence>
<dbReference type="AlphaFoldDB" id="A0A6I8PG74"/>
<evidence type="ECO:0000259" key="12">
    <source>
        <dbReference type="PROSITE" id="PS50262"/>
    </source>
</evidence>
<feature type="transmembrane region" description="Helical" evidence="11">
    <location>
        <begin position="17"/>
        <end position="39"/>
    </location>
</feature>
<keyword evidence="5 11" id="KW-1133">Transmembrane helix</keyword>
<gene>
    <name evidence="13" type="primary">LOC100087824</name>
</gene>
<evidence type="ECO:0000256" key="1">
    <source>
        <dbReference type="ARBA" id="ARBA00004651"/>
    </source>
</evidence>
<comment type="similarity">
    <text evidence="10">Belongs to the G-protein coupled receptor 1 family.</text>
</comment>
<dbReference type="InParanoid" id="A0A6I8PG74"/>
<reference evidence="13" key="2">
    <citation type="submission" date="2025-08" db="UniProtKB">
        <authorList>
            <consortium name="Ensembl"/>
        </authorList>
    </citation>
    <scope>IDENTIFICATION</scope>
    <source>
        <strain evidence="13">Glennie</strain>
    </source>
</reference>
<feature type="transmembrane region" description="Helical" evidence="11">
    <location>
        <begin position="51"/>
        <end position="72"/>
    </location>
</feature>
<organism evidence="13 14">
    <name type="scientific">Ornithorhynchus anatinus</name>
    <name type="common">Duckbill platypus</name>
    <dbReference type="NCBI Taxonomy" id="9258"/>
    <lineage>
        <taxon>Eukaryota</taxon>
        <taxon>Metazoa</taxon>
        <taxon>Chordata</taxon>
        <taxon>Craniata</taxon>
        <taxon>Vertebrata</taxon>
        <taxon>Euteleostomi</taxon>
        <taxon>Mammalia</taxon>
        <taxon>Monotremata</taxon>
        <taxon>Ornithorhynchidae</taxon>
        <taxon>Ornithorhynchus</taxon>
    </lineage>
</organism>
<evidence type="ECO:0000256" key="2">
    <source>
        <dbReference type="ARBA" id="ARBA00022475"/>
    </source>
</evidence>
<reference evidence="13" key="3">
    <citation type="submission" date="2025-09" db="UniProtKB">
        <authorList>
            <consortium name="Ensembl"/>
        </authorList>
    </citation>
    <scope>IDENTIFICATION</scope>
    <source>
        <strain evidence="13">Glennie</strain>
    </source>
</reference>
<evidence type="ECO:0000256" key="5">
    <source>
        <dbReference type="ARBA" id="ARBA00022989"/>
    </source>
</evidence>
<dbReference type="GO" id="GO:0005886">
    <property type="term" value="C:plasma membrane"/>
    <property type="evidence" value="ECO:0007669"/>
    <property type="project" value="UniProtKB-SubCell"/>
</dbReference>
<name>A0A6I8PG74_ORNAN</name>
<feature type="transmembrane region" description="Helical" evidence="11">
    <location>
        <begin position="228"/>
        <end position="250"/>
    </location>
</feature>
<proteinExistence type="inferred from homology"/>
<dbReference type="InterPro" id="IPR047132">
    <property type="entry name" value="Olfact_rcpt_6C-like"/>
</dbReference>
<comment type="subcellular location">
    <subcellularLocation>
        <location evidence="1 11">Cell membrane</location>
        <topology evidence="1 11">Multi-pass membrane protein</topology>
    </subcellularLocation>
</comment>